<dbReference type="Proteomes" id="UP000323537">
    <property type="component" value="Unassembled WGS sequence"/>
</dbReference>
<feature type="region of interest" description="Disordered" evidence="1">
    <location>
        <begin position="1"/>
        <end position="35"/>
    </location>
</feature>
<proteinExistence type="predicted"/>
<dbReference type="InterPro" id="IPR058465">
    <property type="entry name" value="DUF8152"/>
</dbReference>
<dbReference type="RefSeq" id="WP_223174314.1">
    <property type="nucleotide sequence ID" value="NZ_BAAADP010000001.1"/>
</dbReference>
<evidence type="ECO:0000313" key="3">
    <source>
        <dbReference type="EMBL" id="SFH68331.1"/>
    </source>
</evidence>
<feature type="compositionally biased region" description="Acidic residues" evidence="1">
    <location>
        <begin position="19"/>
        <end position="30"/>
    </location>
</feature>
<protein>
    <recommendedName>
        <fullName evidence="2">DUF8152 domain-containing protein</fullName>
    </recommendedName>
</protein>
<feature type="domain" description="DUF8152" evidence="2">
    <location>
        <begin position="34"/>
        <end position="115"/>
    </location>
</feature>
<feature type="compositionally biased region" description="Gly residues" evidence="1">
    <location>
        <begin position="1"/>
        <end position="12"/>
    </location>
</feature>
<organism evidence="3 4">
    <name type="scientific">Halorubrum aquaticum</name>
    <dbReference type="NCBI Taxonomy" id="387340"/>
    <lineage>
        <taxon>Archaea</taxon>
        <taxon>Methanobacteriati</taxon>
        <taxon>Methanobacteriota</taxon>
        <taxon>Stenosarchaea group</taxon>
        <taxon>Halobacteria</taxon>
        <taxon>Halobacteriales</taxon>
        <taxon>Haloferacaceae</taxon>
        <taxon>Halorubrum</taxon>
    </lineage>
</organism>
<evidence type="ECO:0000256" key="1">
    <source>
        <dbReference type="SAM" id="MobiDB-lite"/>
    </source>
</evidence>
<gene>
    <name evidence="3" type="ORF">SAMN04488066_11761</name>
</gene>
<dbReference type="EMBL" id="FOPZ01000017">
    <property type="protein sequence ID" value="SFH68331.1"/>
    <property type="molecule type" value="Genomic_DNA"/>
</dbReference>
<name>A0A1I3C2W8_9EURY</name>
<dbReference type="Pfam" id="PF26479">
    <property type="entry name" value="DUF8152"/>
    <property type="match status" value="1"/>
</dbReference>
<keyword evidence="4" id="KW-1185">Reference proteome</keyword>
<sequence length="132" mass="13044">MVDGSGGSGGPTAGPADGDGADADPEDAEVDPATTLHDHLVATETLPVEREAGWYLGEAQALAAELTAGGLEESVAGERAAEIRELLAEIDGTGDGEADAHVAAARGLAARIAERPGSDTSHVSDVGGGSEE</sequence>
<evidence type="ECO:0000259" key="2">
    <source>
        <dbReference type="Pfam" id="PF26479"/>
    </source>
</evidence>
<dbReference type="AlphaFoldDB" id="A0A1I3C2W8"/>
<evidence type="ECO:0000313" key="4">
    <source>
        <dbReference type="Proteomes" id="UP000323537"/>
    </source>
</evidence>
<feature type="region of interest" description="Disordered" evidence="1">
    <location>
        <begin position="111"/>
        <end position="132"/>
    </location>
</feature>
<reference evidence="3 4" key="1">
    <citation type="submission" date="2016-10" db="EMBL/GenBank/DDBJ databases">
        <authorList>
            <person name="Varghese N."/>
            <person name="Submissions S."/>
        </authorList>
    </citation>
    <scope>NUCLEOTIDE SEQUENCE [LARGE SCALE GENOMIC DNA]</scope>
    <source>
        <strain evidence="3 4">CGMCC 1.6377</strain>
    </source>
</reference>
<accession>A0A1I3C2W8</accession>